<dbReference type="NCBIfam" id="TIGR01489">
    <property type="entry name" value="DKMTPPase-SF"/>
    <property type="match status" value="1"/>
</dbReference>
<feature type="binding site" evidence="6">
    <location>
        <position position="13"/>
    </location>
    <ligand>
        <name>Mg(2+)</name>
        <dbReference type="ChEBI" id="CHEBI:18420"/>
    </ligand>
</feature>
<keyword evidence="2 6" id="KW-0479">Metal-binding</keyword>
<dbReference type="EMBL" id="CAFZ01000144">
    <property type="protein sequence ID" value="CCA72016.1"/>
    <property type="molecule type" value="Genomic_DNA"/>
</dbReference>
<evidence type="ECO:0000256" key="2">
    <source>
        <dbReference type="ARBA" id="ARBA00022723"/>
    </source>
</evidence>
<gene>
    <name evidence="7" type="ORF">PIIN_05951</name>
</gene>
<keyword evidence="8" id="KW-1185">Reference proteome</keyword>
<organism evidence="7 8">
    <name type="scientific">Serendipita indica (strain DSM 11827)</name>
    <name type="common">Root endophyte fungus</name>
    <name type="synonym">Piriformospora indica</name>
    <dbReference type="NCBI Taxonomy" id="1109443"/>
    <lineage>
        <taxon>Eukaryota</taxon>
        <taxon>Fungi</taxon>
        <taxon>Dikarya</taxon>
        <taxon>Basidiomycota</taxon>
        <taxon>Agaricomycotina</taxon>
        <taxon>Agaricomycetes</taxon>
        <taxon>Sebacinales</taxon>
        <taxon>Serendipitaceae</taxon>
        <taxon>Serendipita</taxon>
    </lineage>
</organism>
<dbReference type="InterPro" id="IPR016965">
    <property type="entry name" value="Pase_PHOSPHO-typ"/>
</dbReference>
<dbReference type="AlphaFoldDB" id="G4TL30"/>
<comment type="caution">
    <text evidence="7">The sequence shown here is derived from an EMBL/GenBank/DDBJ whole genome shotgun (WGS) entry which is preliminary data.</text>
</comment>
<dbReference type="PIRSF" id="PIRSF031051">
    <property type="entry name" value="PyrdxlP_Pase_PHOSPHO2"/>
    <property type="match status" value="1"/>
</dbReference>
<dbReference type="InParanoid" id="G4TL30"/>
<feature type="active site" description="Proton donor" evidence="5">
    <location>
        <position position="15"/>
    </location>
</feature>
<comment type="cofactor">
    <cofactor evidence="1 6">
        <name>Mg(2+)</name>
        <dbReference type="ChEBI" id="CHEBI:18420"/>
    </cofactor>
</comment>
<dbReference type="Proteomes" id="UP000007148">
    <property type="component" value="Unassembled WGS sequence"/>
</dbReference>
<dbReference type="GO" id="GO:0016791">
    <property type="term" value="F:phosphatase activity"/>
    <property type="evidence" value="ECO:0007669"/>
    <property type="project" value="InterPro"/>
</dbReference>
<keyword evidence="3" id="KW-0378">Hydrolase</keyword>
<dbReference type="GO" id="GO:0046872">
    <property type="term" value="F:metal ion binding"/>
    <property type="evidence" value="ECO:0007669"/>
    <property type="project" value="UniProtKB-KW"/>
</dbReference>
<dbReference type="NCBIfam" id="TIGR01488">
    <property type="entry name" value="HAD-SF-IB"/>
    <property type="match status" value="1"/>
</dbReference>
<feature type="binding site" evidence="6">
    <location>
        <position position="186"/>
    </location>
    <ligand>
        <name>Mg(2+)</name>
        <dbReference type="ChEBI" id="CHEBI:18420"/>
    </ligand>
</feature>
<feature type="binding site" evidence="6">
    <location>
        <position position="15"/>
    </location>
    <ligand>
        <name>Mg(2+)</name>
        <dbReference type="ChEBI" id="CHEBI:18420"/>
    </ligand>
</feature>
<evidence type="ECO:0000256" key="4">
    <source>
        <dbReference type="ARBA" id="ARBA00022842"/>
    </source>
</evidence>
<proteinExistence type="predicted"/>
<dbReference type="PANTHER" id="PTHR20889">
    <property type="entry name" value="PHOSPHATASE, ORPHAN 1, 2"/>
    <property type="match status" value="1"/>
</dbReference>
<protein>
    <recommendedName>
        <fullName evidence="9">Phosphatase phospho-type</fullName>
    </recommendedName>
</protein>
<evidence type="ECO:0008006" key="9">
    <source>
        <dbReference type="Google" id="ProtNLM"/>
    </source>
</evidence>
<dbReference type="HOGENOM" id="CLU_068983_1_0_1"/>
<evidence type="ECO:0000313" key="7">
    <source>
        <dbReference type="EMBL" id="CCA72016.1"/>
    </source>
</evidence>
<accession>G4TL30</accession>
<dbReference type="PANTHER" id="PTHR20889:SF12">
    <property type="entry name" value="LP01149P"/>
    <property type="match status" value="1"/>
</dbReference>
<dbReference type="Pfam" id="PF06888">
    <property type="entry name" value="Put_Phosphatase"/>
    <property type="match status" value="1"/>
</dbReference>
<keyword evidence="4 6" id="KW-0460">Magnesium</keyword>
<dbReference type="SUPFAM" id="SSF56784">
    <property type="entry name" value="HAD-like"/>
    <property type="match status" value="1"/>
</dbReference>
<evidence type="ECO:0000256" key="6">
    <source>
        <dbReference type="PIRSR" id="PIRSR031051-3"/>
    </source>
</evidence>
<evidence type="ECO:0000256" key="3">
    <source>
        <dbReference type="ARBA" id="ARBA00022801"/>
    </source>
</evidence>
<dbReference type="InterPro" id="IPR023214">
    <property type="entry name" value="HAD_sf"/>
</dbReference>
<dbReference type="Gene3D" id="3.40.50.1000">
    <property type="entry name" value="HAD superfamily/HAD-like"/>
    <property type="match status" value="1"/>
</dbReference>
<dbReference type="OrthoDB" id="10267182at2759"/>
<dbReference type="InterPro" id="IPR006384">
    <property type="entry name" value="HAD_hydro_PyrdxlP_Pase-like"/>
</dbReference>
<reference evidence="7 8" key="1">
    <citation type="journal article" date="2011" name="PLoS Pathog.">
        <title>Endophytic Life Strategies Decoded by Genome and Transcriptome Analyses of the Mutualistic Root Symbiont Piriformospora indica.</title>
        <authorList>
            <person name="Zuccaro A."/>
            <person name="Lahrmann U."/>
            <person name="Guldener U."/>
            <person name="Langen G."/>
            <person name="Pfiffi S."/>
            <person name="Biedenkopf D."/>
            <person name="Wong P."/>
            <person name="Samans B."/>
            <person name="Grimm C."/>
            <person name="Basiewicz M."/>
            <person name="Murat C."/>
            <person name="Martin F."/>
            <person name="Kogel K.H."/>
        </authorList>
    </citation>
    <scope>NUCLEOTIDE SEQUENCE [LARGE SCALE GENOMIC DNA]</scope>
    <source>
        <strain evidence="7 8">DSM 11827</strain>
    </source>
</reference>
<dbReference type="InterPro" id="IPR036412">
    <property type="entry name" value="HAD-like_sf"/>
</dbReference>
<evidence type="ECO:0000256" key="1">
    <source>
        <dbReference type="ARBA" id="ARBA00001946"/>
    </source>
</evidence>
<feature type="active site" description="Nucleophile" evidence="5">
    <location>
        <position position="13"/>
    </location>
</feature>
<sequence>MPLEPRKILIVFDFDWSFVDQDTDRYVFEVNSIHLRRKMESLEDSVQWTDIVAMMCREGHAEGITREQIEHALKILPVHPAMIRAVKRLKASEDPKATFFCLSNANQVFIDTILKDKKLDTLFDRITTNPAEWTDDGLLVVRRKVDPNGPQHSCKVGCSPNMCKGEELTAFLAEHEEYDKVVYIGDGSNDFCPVVRLRKQDMVLARRDRGLQRRIDRDGEKAGLQCEVVWWEGAWEVEEQFAKL</sequence>
<evidence type="ECO:0000313" key="8">
    <source>
        <dbReference type="Proteomes" id="UP000007148"/>
    </source>
</evidence>
<name>G4TL30_SERID</name>
<dbReference type="eggNOG" id="KOG3120">
    <property type="taxonomic scope" value="Eukaryota"/>
</dbReference>
<dbReference type="STRING" id="1109443.G4TL30"/>
<dbReference type="OMA" id="HNLADCF"/>
<evidence type="ECO:0000256" key="5">
    <source>
        <dbReference type="PIRSR" id="PIRSR031051-1"/>
    </source>
</evidence>